<feature type="domain" description="CENP-V/GFA" evidence="5">
    <location>
        <begin position="55"/>
        <end position="179"/>
    </location>
</feature>
<proteinExistence type="inferred from homology"/>
<dbReference type="InterPro" id="IPR052355">
    <property type="entry name" value="CENP-V-like"/>
</dbReference>
<evidence type="ECO:0000313" key="7">
    <source>
        <dbReference type="Proteomes" id="UP000032702"/>
    </source>
</evidence>
<dbReference type="PANTHER" id="PTHR28620">
    <property type="entry name" value="CENTROMERE PROTEIN V"/>
    <property type="match status" value="1"/>
</dbReference>
<evidence type="ECO:0000256" key="3">
    <source>
        <dbReference type="ARBA" id="ARBA00022833"/>
    </source>
</evidence>
<feature type="region of interest" description="Disordered" evidence="4">
    <location>
        <begin position="23"/>
        <end position="42"/>
    </location>
</feature>
<dbReference type="Gene3D" id="2.170.150.70">
    <property type="match status" value="1"/>
</dbReference>
<evidence type="ECO:0000313" key="6">
    <source>
        <dbReference type="EMBL" id="EAU69451.1"/>
    </source>
</evidence>
<gene>
    <name evidence="6" type="ORF">STIAU_3735</name>
</gene>
<keyword evidence="2" id="KW-0479">Metal-binding</keyword>
<protein>
    <submittedName>
        <fullName evidence="6">Glutathione-dependent formaldehyde-activating, GFA</fullName>
    </submittedName>
</protein>
<sequence>MGRLLSSRTESVRNPSYLVFVTRASPNTSRPQPGVSAMSPVSSAHPSLPTGVQTYKGSCPCGAVRFEVDFEPSAGTTRCNCTSCTKNAWWGINVKPSAFRLLSGQDVLRDYSRSGVSHTQFCGVCGTRPFGYGNVPELGGEYRSVNAHCLDGTDLSGIQVTYLDGLHDTWEELAVAPYVSPFSAHAHPESRPRPS</sequence>
<dbReference type="SUPFAM" id="SSF51316">
    <property type="entry name" value="Mss4-like"/>
    <property type="match status" value="1"/>
</dbReference>
<evidence type="ECO:0000256" key="2">
    <source>
        <dbReference type="ARBA" id="ARBA00022723"/>
    </source>
</evidence>
<dbReference type="InterPro" id="IPR006913">
    <property type="entry name" value="CENP-V/GFA"/>
</dbReference>
<reference evidence="6 7" key="1">
    <citation type="submission" date="2006-04" db="EMBL/GenBank/DDBJ databases">
        <authorList>
            <person name="Nierman W.C."/>
        </authorList>
    </citation>
    <scope>NUCLEOTIDE SEQUENCE [LARGE SCALE GENOMIC DNA]</scope>
    <source>
        <strain evidence="6 7">DW4/3-1</strain>
    </source>
</reference>
<dbReference type="PANTHER" id="PTHR28620:SF1">
    <property type="entry name" value="CENP-V_GFA DOMAIN-CONTAINING PROTEIN"/>
    <property type="match status" value="1"/>
</dbReference>
<keyword evidence="3" id="KW-0862">Zinc</keyword>
<dbReference type="Pfam" id="PF04828">
    <property type="entry name" value="GFA"/>
    <property type="match status" value="1"/>
</dbReference>
<accession>Q09CA3</accession>
<dbReference type="PROSITE" id="PS51891">
    <property type="entry name" value="CENP_V_GFA"/>
    <property type="match status" value="1"/>
</dbReference>
<comment type="similarity">
    <text evidence="1">Belongs to the Gfa family.</text>
</comment>
<comment type="caution">
    <text evidence="6">The sequence shown here is derived from an EMBL/GenBank/DDBJ whole genome shotgun (WGS) entry which is preliminary data.</text>
</comment>
<organism evidence="6 7">
    <name type="scientific">Stigmatella aurantiaca (strain DW4/3-1)</name>
    <dbReference type="NCBI Taxonomy" id="378806"/>
    <lineage>
        <taxon>Bacteria</taxon>
        <taxon>Pseudomonadati</taxon>
        <taxon>Myxococcota</taxon>
        <taxon>Myxococcia</taxon>
        <taxon>Myxococcales</taxon>
        <taxon>Cystobacterineae</taxon>
        <taxon>Archangiaceae</taxon>
        <taxon>Stigmatella</taxon>
    </lineage>
</organism>
<dbReference type="EMBL" id="AAMD01000006">
    <property type="protein sequence ID" value="EAU69451.1"/>
    <property type="molecule type" value="Genomic_DNA"/>
</dbReference>
<evidence type="ECO:0000256" key="4">
    <source>
        <dbReference type="SAM" id="MobiDB-lite"/>
    </source>
</evidence>
<dbReference type="AlphaFoldDB" id="Q09CA3"/>
<dbReference type="GO" id="GO:0046872">
    <property type="term" value="F:metal ion binding"/>
    <property type="evidence" value="ECO:0007669"/>
    <property type="project" value="UniProtKB-KW"/>
</dbReference>
<evidence type="ECO:0000256" key="1">
    <source>
        <dbReference type="ARBA" id="ARBA00005495"/>
    </source>
</evidence>
<dbReference type="GO" id="GO:0016846">
    <property type="term" value="F:carbon-sulfur lyase activity"/>
    <property type="evidence" value="ECO:0007669"/>
    <property type="project" value="InterPro"/>
</dbReference>
<dbReference type="Proteomes" id="UP000032702">
    <property type="component" value="Unassembled WGS sequence"/>
</dbReference>
<dbReference type="InterPro" id="IPR011057">
    <property type="entry name" value="Mss4-like_sf"/>
</dbReference>
<evidence type="ECO:0000259" key="5">
    <source>
        <dbReference type="PROSITE" id="PS51891"/>
    </source>
</evidence>
<name>Q09CA3_STIAD</name>